<name>A0ACC0NL99_RHOML</name>
<comment type="caution">
    <text evidence="1">The sequence shown here is derived from an EMBL/GenBank/DDBJ whole genome shotgun (WGS) entry which is preliminary data.</text>
</comment>
<organism evidence="1 2">
    <name type="scientific">Rhododendron molle</name>
    <name type="common">Chinese azalea</name>
    <name type="synonym">Azalea mollis</name>
    <dbReference type="NCBI Taxonomy" id="49168"/>
    <lineage>
        <taxon>Eukaryota</taxon>
        <taxon>Viridiplantae</taxon>
        <taxon>Streptophyta</taxon>
        <taxon>Embryophyta</taxon>
        <taxon>Tracheophyta</taxon>
        <taxon>Spermatophyta</taxon>
        <taxon>Magnoliopsida</taxon>
        <taxon>eudicotyledons</taxon>
        <taxon>Gunneridae</taxon>
        <taxon>Pentapetalae</taxon>
        <taxon>asterids</taxon>
        <taxon>Ericales</taxon>
        <taxon>Ericaceae</taxon>
        <taxon>Ericoideae</taxon>
        <taxon>Rhodoreae</taxon>
        <taxon>Rhododendron</taxon>
    </lineage>
</organism>
<evidence type="ECO:0000313" key="2">
    <source>
        <dbReference type="Proteomes" id="UP001062846"/>
    </source>
</evidence>
<dbReference type="EMBL" id="CM046392">
    <property type="protein sequence ID" value="KAI8553347.1"/>
    <property type="molecule type" value="Genomic_DNA"/>
</dbReference>
<keyword evidence="2" id="KW-1185">Reference proteome</keyword>
<reference evidence="1" key="1">
    <citation type="submission" date="2022-02" db="EMBL/GenBank/DDBJ databases">
        <title>Plant Genome Project.</title>
        <authorList>
            <person name="Zhang R.-G."/>
        </authorList>
    </citation>
    <scope>NUCLEOTIDE SEQUENCE</scope>
    <source>
        <strain evidence="1">AT1</strain>
    </source>
</reference>
<protein>
    <submittedName>
        <fullName evidence="1">Uncharacterized protein</fullName>
    </submittedName>
</protein>
<proteinExistence type="predicted"/>
<dbReference type="Proteomes" id="UP001062846">
    <property type="component" value="Chromosome 5"/>
</dbReference>
<evidence type="ECO:0000313" key="1">
    <source>
        <dbReference type="EMBL" id="KAI8553347.1"/>
    </source>
</evidence>
<gene>
    <name evidence="1" type="ORF">RHMOL_Rhmol05G0008400</name>
</gene>
<sequence>MRDKQTIRELQDKVQSQATEMSTLKEQVITFVSLIEICNLLHVRDSCNGSLDQISPQAHQGSSHASHDIEYSD</sequence>
<accession>A0ACC0NL99</accession>